<dbReference type="EMBL" id="MWDQ01000053">
    <property type="protein sequence ID" value="OQB74027.1"/>
    <property type="molecule type" value="Genomic_DNA"/>
</dbReference>
<evidence type="ECO:0000256" key="7">
    <source>
        <dbReference type="ARBA" id="ARBA00022989"/>
    </source>
</evidence>
<organism evidence="12">
    <name type="scientific">candidate division TA06 bacterium ADurb.Bin131</name>
    <dbReference type="NCBI Taxonomy" id="1852827"/>
    <lineage>
        <taxon>Bacteria</taxon>
        <taxon>Bacteria division TA06</taxon>
    </lineage>
</organism>
<feature type="transmembrane region" description="Helical" evidence="9">
    <location>
        <begin position="140"/>
        <end position="161"/>
    </location>
</feature>
<keyword evidence="3 9" id="KW-0813">Transport</keyword>
<evidence type="ECO:0000259" key="11">
    <source>
        <dbReference type="PROSITE" id="PS50928"/>
    </source>
</evidence>
<evidence type="ECO:0000313" key="12">
    <source>
        <dbReference type="EMBL" id="OQB74027.1"/>
    </source>
</evidence>
<dbReference type="NCBIfam" id="TIGR02138">
    <property type="entry name" value="phosphate_pstC"/>
    <property type="match status" value="1"/>
</dbReference>
<comment type="similarity">
    <text evidence="2 10">Belongs to the binding-protein-dependent transport system permease family. CysTW subfamily.</text>
</comment>
<keyword evidence="5 10" id="KW-0592">Phosphate transport</keyword>
<keyword evidence="7 9" id="KW-1133">Transmembrane helix</keyword>
<evidence type="ECO:0000256" key="6">
    <source>
        <dbReference type="ARBA" id="ARBA00022692"/>
    </source>
</evidence>
<comment type="function">
    <text evidence="10">Part of the binding-protein-dependent transport system for phosphate; probably responsible for the translocation of the substrate across the membrane.</text>
</comment>
<dbReference type="PANTHER" id="PTHR30425:SF1">
    <property type="entry name" value="PHOSPHATE TRANSPORT SYSTEM PERMEASE PROTEIN PSTC"/>
    <property type="match status" value="1"/>
</dbReference>
<dbReference type="Pfam" id="PF00528">
    <property type="entry name" value="BPD_transp_1"/>
    <property type="match status" value="1"/>
</dbReference>
<feature type="transmembrane region" description="Helical" evidence="9">
    <location>
        <begin position="173"/>
        <end position="193"/>
    </location>
</feature>
<dbReference type="InterPro" id="IPR000515">
    <property type="entry name" value="MetI-like"/>
</dbReference>
<evidence type="ECO:0000256" key="8">
    <source>
        <dbReference type="ARBA" id="ARBA00023136"/>
    </source>
</evidence>
<feature type="transmembrane region" description="Helical" evidence="9">
    <location>
        <begin position="296"/>
        <end position="315"/>
    </location>
</feature>
<dbReference type="PANTHER" id="PTHR30425">
    <property type="entry name" value="PHOSPHATE TRANSPORT SYSTEM PERMEASE PROTEIN PST"/>
    <property type="match status" value="1"/>
</dbReference>
<evidence type="ECO:0000256" key="1">
    <source>
        <dbReference type="ARBA" id="ARBA00004651"/>
    </source>
</evidence>
<dbReference type="SUPFAM" id="SSF161098">
    <property type="entry name" value="MetI-like"/>
    <property type="match status" value="1"/>
</dbReference>
<comment type="caution">
    <text evidence="12">The sequence shown here is derived from an EMBL/GenBank/DDBJ whole genome shotgun (WGS) entry which is preliminary data.</text>
</comment>
<dbReference type="Proteomes" id="UP000485562">
    <property type="component" value="Unassembled WGS sequence"/>
</dbReference>
<protein>
    <recommendedName>
        <fullName evidence="10">Phosphate transport system permease protein</fullName>
    </recommendedName>
</protein>
<feature type="transmembrane region" description="Helical" evidence="9">
    <location>
        <begin position="43"/>
        <end position="64"/>
    </location>
</feature>
<comment type="caution">
    <text evidence="10">Lacks conserved residue(s) required for the propagation of feature annotation.</text>
</comment>
<keyword evidence="6 9" id="KW-0812">Transmembrane</keyword>
<evidence type="ECO:0000256" key="2">
    <source>
        <dbReference type="ARBA" id="ARBA00007069"/>
    </source>
</evidence>
<proteinExistence type="inferred from homology"/>
<dbReference type="GO" id="GO:0006817">
    <property type="term" value="P:phosphate ion transport"/>
    <property type="evidence" value="ECO:0007669"/>
    <property type="project" value="UniProtKB-KW"/>
</dbReference>
<dbReference type="GO" id="GO:0005315">
    <property type="term" value="F:phosphate transmembrane transporter activity"/>
    <property type="evidence" value="ECO:0007669"/>
    <property type="project" value="InterPro"/>
</dbReference>
<evidence type="ECO:0000256" key="9">
    <source>
        <dbReference type="RuleBase" id="RU363032"/>
    </source>
</evidence>
<accession>A0A1V6CAY1</accession>
<feature type="domain" description="ABC transmembrane type-1" evidence="11">
    <location>
        <begin position="96"/>
        <end position="311"/>
    </location>
</feature>
<sequence length="324" mass="35990">MALKKTSKKQEIKKVFSKDPGPWNFYSRAGNKYFLMDWIFKKILFISGVSIFFLVLMIFIFLVLNSMPSIKEFGFRFFLSKSWDPVFEKFGALPFIAGTIFTSFLALLISLPFSLSISLYLGEFSKSGFFSGFLKNSIELLAGVPSVVYGFFGMFVLIPIVRYLEIKFNIEPYGVGIFTSSIILSIMIIPFSASLGREVIELIPQDIKEAGYSLGSTRYEVIKRIVLPYAKSGITAGILMALGRAIGETMAVTMVIGNSNVMPKGLFSPANTMASLIANEFTEAVSRIHLSSLIEIGLVLFIISAVFSIMGKIFIHKFSITENG</sequence>
<evidence type="ECO:0000256" key="10">
    <source>
        <dbReference type="RuleBase" id="RU363054"/>
    </source>
</evidence>
<dbReference type="InterPro" id="IPR011864">
    <property type="entry name" value="Phosphate_PstC"/>
</dbReference>
<keyword evidence="8 9" id="KW-0472">Membrane</keyword>
<evidence type="ECO:0000256" key="3">
    <source>
        <dbReference type="ARBA" id="ARBA00022448"/>
    </source>
</evidence>
<feature type="transmembrane region" description="Helical" evidence="9">
    <location>
        <begin position="92"/>
        <end position="120"/>
    </location>
</feature>
<gene>
    <name evidence="12" type="primary">pstC</name>
    <name evidence="12" type="ORF">BWX89_00681</name>
</gene>
<dbReference type="CDD" id="cd06261">
    <property type="entry name" value="TM_PBP2"/>
    <property type="match status" value="1"/>
</dbReference>
<dbReference type="InterPro" id="IPR035906">
    <property type="entry name" value="MetI-like_sf"/>
</dbReference>
<name>A0A1V6CAY1_UNCT6</name>
<keyword evidence="4 10" id="KW-1003">Cell membrane</keyword>
<dbReference type="AlphaFoldDB" id="A0A1V6CAY1"/>
<dbReference type="PROSITE" id="PS50928">
    <property type="entry name" value="ABC_TM1"/>
    <property type="match status" value="1"/>
</dbReference>
<dbReference type="InterPro" id="IPR051124">
    <property type="entry name" value="Phosphate_Transport_Permease"/>
</dbReference>
<comment type="subcellular location">
    <subcellularLocation>
        <location evidence="1 9">Cell membrane</location>
        <topology evidence="1 9">Multi-pass membrane protein</topology>
    </subcellularLocation>
</comment>
<reference evidence="12" key="1">
    <citation type="submission" date="2017-02" db="EMBL/GenBank/DDBJ databases">
        <title>Delving into the versatile metabolic prowess of the omnipresent phylum Bacteroidetes.</title>
        <authorList>
            <person name="Nobu M.K."/>
            <person name="Mei R."/>
            <person name="Narihiro T."/>
            <person name="Kuroda K."/>
            <person name="Liu W.-T."/>
        </authorList>
    </citation>
    <scope>NUCLEOTIDE SEQUENCE</scope>
    <source>
        <strain evidence="12">ADurb.Bin131</strain>
    </source>
</reference>
<evidence type="ECO:0000256" key="5">
    <source>
        <dbReference type="ARBA" id="ARBA00022592"/>
    </source>
</evidence>
<dbReference type="GO" id="GO:0005886">
    <property type="term" value="C:plasma membrane"/>
    <property type="evidence" value="ECO:0007669"/>
    <property type="project" value="UniProtKB-SubCell"/>
</dbReference>
<dbReference type="Gene3D" id="1.10.3720.10">
    <property type="entry name" value="MetI-like"/>
    <property type="match status" value="1"/>
</dbReference>
<evidence type="ECO:0000256" key="4">
    <source>
        <dbReference type="ARBA" id="ARBA00022475"/>
    </source>
</evidence>